<evidence type="ECO:0000259" key="7">
    <source>
        <dbReference type="Pfam" id="PF01243"/>
    </source>
</evidence>
<dbReference type="PIRSF" id="PIRSF000190">
    <property type="entry name" value="Pyd_amn-ph_oxd"/>
    <property type="match status" value="1"/>
</dbReference>
<feature type="binding site" evidence="6">
    <location>
        <position position="191"/>
    </location>
    <ligand>
        <name>FMN</name>
        <dbReference type="ChEBI" id="CHEBI:58210"/>
    </ligand>
</feature>
<dbReference type="AlphaFoldDB" id="A0A7T5R469"/>
<evidence type="ECO:0000256" key="1">
    <source>
        <dbReference type="ARBA" id="ARBA00007301"/>
    </source>
</evidence>
<feature type="binding site" evidence="6">
    <location>
        <position position="100"/>
    </location>
    <ligand>
        <name>FMN</name>
        <dbReference type="ChEBI" id="CHEBI:58210"/>
    </ligand>
</feature>
<evidence type="ECO:0000256" key="2">
    <source>
        <dbReference type="ARBA" id="ARBA00022630"/>
    </source>
</evidence>
<dbReference type="InterPro" id="IPR019740">
    <property type="entry name" value="Pyridox_Oxase_CS"/>
</dbReference>
<dbReference type="InterPro" id="IPR011576">
    <property type="entry name" value="Pyridox_Oxase_N"/>
</dbReference>
<keyword evidence="3 6" id="KW-0288">FMN</keyword>
<dbReference type="EMBL" id="CP066681">
    <property type="protein sequence ID" value="QQG37136.1"/>
    <property type="molecule type" value="Genomic_DNA"/>
</dbReference>
<dbReference type="Pfam" id="PF01243">
    <property type="entry name" value="PNPOx_N"/>
    <property type="match status" value="1"/>
</dbReference>
<keyword evidence="2" id="KW-0285">Flavoprotein</keyword>
<dbReference type="GO" id="GO:0004733">
    <property type="term" value="F:pyridoxamine phosphate oxidase activity"/>
    <property type="evidence" value="ECO:0007669"/>
    <property type="project" value="UniProtKB-UniRule"/>
</dbReference>
<feature type="binding site" evidence="6">
    <location>
        <position position="77"/>
    </location>
    <ligand>
        <name>FMN</name>
        <dbReference type="ChEBI" id="CHEBI:58210"/>
    </ligand>
</feature>
<feature type="binding site" evidence="6">
    <location>
        <position position="181"/>
    </location>
    <ligand>
        <name>FMN</name>
        <dbReference type="ChEBI" id="CHEBI:58210"/>
    </ligand>
</feature>
<dbReference type="UniPathway" id="UPA01068">
    <property type="reaction ID" value="UER00304"/>
</dbReference>
<keyword evidence="4 9" id="KW-0560">Oxidoreductase</keyword>
<proteinExistence type="inferred from homology"/>
<sequence>MQENDFIKRLENPQDGPQNPLPLFAEWLKTAEKTEINDPNAMCLATIDPDGHPSVRIVLLKDVDERGFVFYTNRESRKGQALSLHPQAALCFHWKTLGRQVRVEGTVMIVDDAESDAYYASRPKGSRLGAWASRQSRPLENRSTLVHRIEELEKQYQGTDNIPRPPHWGGYRLKPDYIEFWHDGTSRLHTRLVYKRGEKGWERSLLYP</sequence>
<comment type="similarity">
    <text evidence="1">Belongs to the pyridoxamine 5'-phosphate oxidase family.</text>
</comment>
<dbReference type="PANTHER" id="PTHR10851">
    <property type="entry name" value="PYRIDOXINE-5-PHOSPHATE OXIDASE"/>
    <property type="match status" value="1"/>
</dbReference>
<feature type="binding site" evidence="6">
    <location>
        <begin position="135"/>
        <end position="136"/>
    </location>
    <ligand>
        <name>FMN</name>
        <dbReference type="ChEBI" id="CHEBI:58210"/>
    </ligand>
</feature>
<protein>
    <recommendedName>
        <fullName evidence="5">Pyridoxamine 5'-phosphate oxidase</fullName>
        <ecNumber evidence="5">1.4.3.5</ecNumber>
    </recommendedName>
</protein>
<dbReference type="InterPro" id="IPR000659">
    <property type="entry name" value="Pyridox_Oxase"/>
</dbReference>
<dbReference type="GO" id="GO:0008615">
    <property type="term" value="P:pyridoxine biosynthetic process"/>
    <property type="evidence" value="ECO:0007669"/>
    <property type="project" value="UniProtKB-UniRule"/>
</dbReference>
<feature type="binding site" evidence="6">
    <location>
        <position position="78"/>
    </location>
    <ligand>
        <name>FMN</name>
        <dbReference type="ChEBI" id="CHEBI:58210"/>
    </ligand>
</feature>
<dbReference type="HAMAP" id="MF_01629">
    <property type="entry name" value="PdxH"/>
    <property type="match status" value="1"/>
</dbReference>
<dbReference type="GO" id="GO:0010181">
    <property type="term" value="F:FMN binding"/>
    <property type="evidence" value="ECO:0007669"/>
    <property type="project" value="UniProtKB-UniRule"/>
</dbReference>
<dbReference type="SUPFAM" id="SSF50475">
    <property type="entry name" value="FMN-binding split barrel"/>
    <property type="match status" value="1"/>
</dbReference>
<dbReference type="Gene3D" id="2.30.110.10">
    <property type="entry name" value="Electron Transport, Fmn-binding Protein, Chain A"/>
    <property type="match status" value="1"/>
</dbReference>
<evidence type="ECO:0000259" key="8">
    <source>
        <dbReference type="Pfam" id="PF10590"/>
    </source>
</evidence>
<feature type="binding site" evidence="6">
    <location>
        <begin position="71"/>
        <end position="72"/>
    </location>
    <ligand>
        <name>FMN</name>
        <dbReference type="ChEBI" id="CHEBI:58210"/>
    </ligand>
</feature>
<evidence type="ECO:0000256" key="5">
    <source>
        <dbReference type="NCBIfam" id="TIGR00558"/>
    </source>
</evidence>
<dbReference type="InterPro" id="IPR012349">
    <property type="entry name" value="Split_barrel_FMN-bd"/>
</dbReference>
<reference evidence="9 10" key="1">
    <citation type="submission" date="2020-07" db="EMBL/GenBank/DDBJ databases">
        <title>Huge and variable diversity of episymbiotic CPR bacteria and DPANN archaea in groundwater ecosystems.</title>
        <authorList>
            <person name="He C.Y."/>
            <person name="Keren R."/>
            <person name="Whittaker M."/>
            <person name="Farag I.F."/>
            <person name="Doudna J."/>
            <person name="Cate J.H.D."/>
            <person name="Banfield J.F."/>
        </authorList>
    </citation>
    <scope>NUCLEOTIDE SEQUENCE [LARGE SCALE GENOMIC DNA]</scope>
    <source>
        <strain evidence="9">NC_groundwater_70_Ag_B-0.1um_54_66</strain>
    </source>
</reference>
<dbReference type="NCBIfam" id="NF004231">
    <property type="entry name" value="PRK05679.1"/>
    <property type="match status" value="1"/>
</dbReference>
<dbReference type="Pfam" id="PF10590">
    <property type="entry name" value="PNP_phzG_C"/>
    <property type="match status" value="1"/>
</dbReference>
<gene>
    <name evidence="9" type="primary">pdxH</name>
    <name evidence="9" type="ORF">HYS17_05080</name>
</gene>
<evidence type="ECO:0000313" key="9">
    <source>
        <dbReference type="EMBL" id="QQG37136.1"/>
    </source>
</evidence>
<name>A0A7T5R469_9BACT</name>
<dbReference type="EC" id="1.4.3.5" evidence="5"/>
<comment type="cofactor">
    <cofactor evidence="6">
        <name>FMN</name>
        <dbReference type="ChEBI" id="CHEBI:58210"/>
    </cofactor>
    <text evidence="6">Binds 1 FMN per subunit.</text>
</comment>
<dbReference type="Proteomes" id="UP000595362">
    <property type="component" value="Chromosome"/>
</dbReference>
<feature type="domain" description="Pyridoxamine 5'-phosphate oxidase N-terminal" evidence="7">
    <location>
        <begin position="31"/>
        <end position="154"/>
    </location>
</feature>
<evidence type="ECO:0000256" key="6">
    <source>
        <dbReference type="PIRSR" id="PIRSR000190-2"/>
    </source>
</evidence>
<dbReference type="PANTHER" id="PTHR10851:SF0">
    <property type="entry name" value="PYRIDOXINE-5'-PHOSPHATE OXIDASE"/>
    <property type="match status" value="1"/>
</dbReference>
<evidence type="ECO:0000313" key="10">
    <source>
        <dbReference type="Proteomes" id="UP000595362"/>
    </source>
</evidence>
<dbReference type="PROSITE" id="PS01064">
    <property type="entry name" value="PYRIDOX_OXIDASE"/>
    <property type="match status" value="1"/>
</dbReference>
<evidence type="ECO:0000256" key="4">
    <source>
        <dbReference type="ARBA" id="ARBA00023002"/>
    </source>
</evidence>
<accession>A0A7T5R469</accession>
<feature type="binding site" evidence="6">
    <location>
        <begin position="56"/>
        <end position="61"/>
    </location>
    <ligand>
        <name>FMN</name>
        <dbReference type="ChEBI" id="CHEBI:58210"/>
    </ligand>
</feature>
<dbReference type="NCBIfam" id="TIGR00558">
    <property type="entry name" value="pdxH"/>
    <property type="match status" value="1"/>
</dbReference>
<dbReference type="InterPro" id="IPR019576">
    <property type="entry name" value="Pyridoxamine_oxidase_dimer_C"/>
</dbReference>
<feature type="domain" description="Pyridoxine 5'-phosphate oxidase dimerisation C-terminal" evidence="8">
    <location>
        <begin position="168"/>
        <end position="208"/>
    </location>
</feature>
<evidence type="ECO:0000256" key="3">
    <source>
        <dbReference type="ARBA" id="ARBA00022643"/>
    </source>
</evidence>
<organism evidence="9 10">
    <name type="scientific">Micavibrio aeruginosavorus</name>
    <dbReference type="NCBI Taxonomy" id="349221"/>
    <lineage>
        <taxon>Bacteria</taxon>
        <taxon>Pseudomonadati</taxon>
        <taxon>Bdellovibrionota</taxon>
        <taxon>Bdellovibrionia</taxon>
        <taxon>Bdellovibrionales</taxon>
        <taxon>Pseudobdellovibrionaceae</taxon>
        <taxon>Micavibrio</taxon>
    </lineage>
</organism>